<feature type="chain" id="PRO_5022680183" description="Lipocalin-like domain-containing protein" evidence="1">
    <location>
        <begin position="27"/>
        <end position="145"/>
    </location>
</feature>
<keyword evidence="1" id="KW-0732">Signal</keyword>
<evidence type="ECO:0000256" key="1">
    <source>
        <dbReference type="SAM" id="SignalP"/>
    </source>
</evidence>
<evidence type="ECO:0008006" key="4">
    <source>
        <dbReference type="Google" id="ProtNLM"/>
    </source>
</evidence>
<organism evidence="2 3">
    <name type="scientific">Mucilaginibacter ginsenosidivorax</name>
    <dbReference type="NCBI Taxonomy" id="862126"/>
    <lineage>
        <taxon>Bacteria</taxon>
        <taxon>Pseudomonadati</taxon>
        <taxon>Bacteroidota</taxon>
        <taxon>Sphingobacteriia</taxon>
        <taxon>Sphingobacteriales</taxon>
        <taxon>Sphingobacteriaceae</taxon>
        <taxon>Mucilaginibacter</taxon>
    </lineage>
</organism>
<dbReference type="OrthoDB" id="958110at2"/>
<evidence type="ECO:0000313" key="2">
    <source>
        <dbReference type="EMBL" id="QEC79374.1"/>
    </source>
</evidence>
<sequence length="145" mass="15754">MKTAFNLKKAVIIIFLLIAGTIKGFAQCDQTVTLTSSKTSKVDAQGNTDSRDENTVITITKTEVTIVPGGDDHKMSGTISSKTCDWKTPFKEGKTVIKAKLSDEDHAHERTATITITGVAGKITLMFEAEEKPGMKIFVVADKFE</sequence>
<protein>
    <recommendedName>
        <fullName evidence="4">Lipocalin-like domain-containing protein</fullName>
    </recommendedName>
</protein>
<proteinExistence type="predicted"/>
<evidence type="ECO:0000313" key="3">
    <source>
        <dbReference type="Proteomes" id="UP000321362"/>
    </source>
</evidence>
<dbReference type="RefSeq" id="WP_147058908.1">
    <property type="nucleotide sequence ID" value="NZ_CP042437.1"/>
</dbReference>
<dbReference type="AlphaFoldDB" id="A0A5B8W676"/>
<dbReference type="Proteomes" id="UP000321362">
    <property type="component" value="Chromosome"/>
</dbReference>
<accession>A0A5B8W676</accession>
<dbReference type="EMBL" id="CP042437">
    <property type="protein sequence ID" value="QEC79374.1"/>
    <property type="molecule type" value="Genomic_DNA"/>
</dbReference>
<keyword evidence="3" id="KW-1185">Reference proteome</keyword>
<dbReference type="KEGG" id="mgk:FSB76_26755"/>
<feature type="signal peptide" evidence="1">
    <location>
        <begin position="1"/>
        <end position="26"/>
    </location>
</feature>
<name>A0A5B8W676_9SPHI</name>
<reference evidence="2 3" key="1">
    <citation type="journal article" date="2013" name="J. Microbiol.">
        <title>Mucilaginibacter ginsenosidivorax sp. nov., with ginsenoside converting activity isolated from sediment.</title>
        <authorList>
            <person name="Kim J.K."/>
            <person name="Choi T.E."/>
            <person name="Liu Q.M."/>
            <person name="Park H.Y."/>
            <person name="Yi T.H."/>
            <person name="Yoon M.H."/>
            <person name="Kim S.C."/>
            <person name="Im W.T."/>
        </authorList>
    </citation>
    <scope>NUCLEOTIDE SEQUENCE [LARGE SCALE GENOMIC DNA]</scope>
    <source>
        <strain evidence="2 3">KHI28</strain>
    </source>
</reference>
<gene>
    <name evidence="2" type="ORF">FSB76_26755</name>
</gene>